<dbReference type="InterPro" id="IPR029063">
    <property type="entry name" value="SAM-dependent_MTases_sf"/>
</dbReference>
<keyword evidence="5 15" id="KW-0507">mRNA processing</keyword>
<organism evidence="19 20">
    <name type="scientific">Lepraria neglecta</name>
    <dbReference type="NCBI Taxonomy" id="209136"/>
    <lineage>
        <taxon>Eukaryota</taxon>
        <taxon>Fungi</taxon>
        <taxon>Dikarya</taxon>
        <taxon>Ascomycota</taxon>
        <taxon>Pezizomycotina</taxon>
        <taxon>Lecanoromycetes</taxon>
        <taxon>OSLEUM clade</taxon>
        <taxon>Lecanoromycetidae</taxon>
        <taxon>Lecanorales</taxon>
        <taxon>Lecanorineae</taxon>
        <taxon>Stereocaulaceae</taxon>
        <taxon>Lepraria</taxon>
    </lineage>
</organism>
<evidence type="ECO:0000256" key="16">
    <source>
        <dbReference type="PIRSR" id="PIRSR028762-2"/>
    </source>
</evidence>
<keyword evidence="4 15" id="KW-0489">Methyltransferase</keyword>
<evidence type="ECO:0000256" key="11">
    <source>
        <dbReference type="ARBA" id="ARBA00032772"/>
    </source>
</evidence>
<feature type="domain" description="MRNA cap 0 methyltransferase" evidence="18">
    <location>
        <begin position="81"/>
        <end position="521"/>
    </location>
</feature>
<feature type="region of interest" description="Disordered" evidence="17">
    <location>
        <begin position="1"/>
        <end position="56"/>
    </location>
</feature>
<dbReference type="Pfam" id="PF03291">
    <property type="entry name" value="mRNA_G-N7_MeTrfase"/>
    <property type="match status" value="2"/>
</dbReference>
<feature type="compositionally biased region" description="Polar residues" evidence="17">
    <location>
        <begin position="375"/>
        <end position="389"/>
    </location>
</feature>
<dbReference type="InterPro" id="IPR039753">
    <property type="entry name" value="RG7MT1"/>
</dbReference>
<dbReference type="GO" id="GO:0003723">
    <property type="term" value="F:RNA binding"/>
    <property type="evidence" value="ECO:0007669"/>
    <property type="project" value="UniProtKB-KW"/>
</dbReference>
<dbReference type="PANTHER" id="PTHR12189:SF2">
    <property type="entry name" value="MRNA CAP GUANINE-N7 METHYLTRANSFERASE"/>
    <property type="match status" value="1"/>
</dbReference>
<dbReference type="Gene3D" id="3.40.50.150">
    <property type="entry name" value="Vaccinia Virus protein VP39"/>
    <property type="match status" value="2"/>
</dbReference>
<keyword evidence="20" id="KW-1185">Reference proteome</keyword>
<evidence type="ECO:0000256" key="6">
    <source>
        <dbReference type="ARBA" id="ARBA00022679"/>
    </source>
</evidence>
<sequence length="521" mass="57112">MTPIGSKRPREDDNNEASRPRKRPGGASRVSKSETEAVLQRQQQRAEEARQAATTRGVEEVVRQHYNAVPQRGRDWRKTDSRIKGLRSFNNWIKSTIIHKFSPAEAGTESHPLRVLDIGCGKGGDLGKWQQAPQPLELYVGIDPAEVSIEQARERYAQMSSGGRGGRGGRGGYHGGRPQRTFDAEFFAEDAFAYSLGDIPLIREVGFGPGSRWGPAGGFDVVSMMFCMHYAFENEVKAKGMLANVAGSLKKGGRFIGVIPNSDVIRSGVEAFHERQPKSAAGKPQDESNGKPEGGNRDEARATGSESPPYLIGEQANSPPIEPTPSDKANGEAPARPTKGQETSEAAPGVTPAINVLTEPPSQANGTSEKPKTDMPSTKEGSLDSSPQAPDTKDDQLAAPAVAEWGNSIYRVRFPGDTPKDGIFRPPYGWKYSFFMEEAVEEVPEYVVPWEAFRAIAEDYNLELQYRKPFAEIWKEENSSPVFGPLSERMGVRGRDAGPLLVSDEEMEAASFYHAFCFYKI</sequence>
<dbReference type="GO" id="GO:0005634">
    <property type="term" value="C:nucleus"/>
    <property type="evidence" value="ECO:0007669"/>
    <property type="project" value="UniProtKB-SubCell"/>
</dbReference>
<keyword evidence="6 15" id="KW-0808">Transferase</keyword>
<feature type="binding site" evidence="16">
    <location>
        <begin position="90"/>
        <end position="91"/>
    </location>
    <ligand>
        <name>mRNA</name>
        <dbReference type="ChEBI" id="CHEBI:33699"/>
    </ligand>
</feature>
<dbReference type="InterPro" id="IPR016899">
    <property type="entry name" value="mRNA_G-N7_MeTrfase_euk"/>
</dbReference>
<evidence type="ECO:0000256" key="2">
    <source>
        <dbReference type="ARBA" id="ARBA00004123"/>
    </source>
</evidence>
<evidence type="ECO:0000256" key="1">
    <source>
        <dbReference type="ARBA" id="ARBA00003378"/>
    </source>
</evidence>
<evidence type="ECO:0000256" key="4">
    <source>
        <dbReference type="ARBA" id="ARBA00022603"/>
    </source>
</evidence>
<keyword evidence="10 15" id="KW-0539">Nucleus</keyword>
<dbReference type="PANTHER" id="PTHR12189">
    <property type="entry name" value="MRNA GUANINE-7- METHYLTRANSFERASE"/>
    <property type="match status" value="1"/>
</dbReference>
<evidence type="ECO:0000256" key="3">
    <source>
        <dbReference type="ARBA" id="ARBA00011926"/>
    </source>
</evidence>
<keyword evidence="8 15" id="KW-0694">RNA-binding</keyword>
<accession>A0AAD9ZFG8</accession>
<feature type="site" description="mRNA cap binding" evidence="16">
    <location>
        <position position="122"/>
    </location>
</feature>
<reference evidence="19" key="1">
    <citation type="submission" date="2022-11" db="EMBL/GenBank/DDBJ databases">
        <title>Chromosomal genome sequence assembly and mating type (MAT) locus characterization of the leprose asexual lichenized fungus Lepraria neglecta (Nyl.) Erichsen.</title>
        <authorList>
            <person name="Allen J.L."/>
            <person name="Pfeffer B."/>
        </authorList>
    </citation>
    <scope>NUCLEOTIDE SEQUENCE</scope>
    <source>
        <strain evidence="19">Allen 5258</strain>
    </source>
</reference>
<comment type="subcellular location">
    <subcellularLocation>
        <location evidence="2 15">Nucleus</location>
    </subcellularLocation>
</comment>
<dbReference type="EMBL" id="JASNWA010000004">
    <property type="protein sequence ID" value="KAK3175915.1"/>
    <property type="molecule type" value="Genomic_DNA"/>
</dbReference>
<feature type="site" description="mRNA cap binding" evidence="16">
    <location>
        <position position="513"/>
    </location>
</feature>
<gene>
    <name evidence="19" type="ORF">OEA41_007237</name>
</gene>
<feature type="site" description="mRNA cap binding" evidence="16">
    <location>
        <position position="128"/>
    </location>
</feature>
<evidence type="ECO:0000256" key="14">
    <source>
        <dbReference type="ARBA" id="ARBA00049739"/>
    </source>
</evidence>
<dbReference type="Proteomes" id="UP001276659">
    <property type="component" value="Unassembled WGS sequence"/>
</dbReference>
<dbReference type="GO" id="GO:0004482">
    <property type="term" value="F:mRNA 5'-cap (guanine-N7-)-methyltransferase activity"/>
    <property type="evidence" value="ECO:0007669"/>
    <property type="project" value="UniProtKB-EC"/>
</dbReference>
<evidence type="ECO:0000256" key="13">
    <source>
        <dbReference type="ARBA" id="ARBA00044712"/>
    </source>
</evidence>
<evidence type="ECO:0000256" key="9">
    <source>
        <dbReference type="ARBA" id="ARBA00023042"/>
    </source>
</evidence>
<dbReference type="AlphaFoldDB" id="A0AAD9ZFG8"/>
<comment type="function">
    <text evidence="1">Responsible for methylating the 5'-cap structure of mRNAs.</text>
</comment>
<dbReference type="EC" id="2.1.1.56" evidence="3 15"/>
<dbReference type="CDD" id="cd02440">
    <property type="entry name" value="AdoMet_MTases"/>
    <property type="match status" value="1"/>
</dbReference>
<feature type="region of interest" description="Disordered" evidence="17">
    <location>
        <begin position="273"/>
        <end position="395"/>
    </location>
</feature>
<comment type="caution">
    <text evidence="19">The sequence shown here is derived from an EMBL/GenBank/DDBJ whole genome shotgun (WGS) entry which is preliminary data.</text>
</comment>
<dbReference type="PIRSF" id="PIRSF028762">
    <property type="entry name" value="ABD1"/>
    <property type="match status" value="1"/>
</dbReference>
<feature type="site" description="mRNA cap binding" evidence="16">
    <location>
        <position position="155"/>
    </location>
</feature>
<keyword evidence="7 15" id="KW-0949">S-adenosyl-L-methionine</keyword>
<comment type="similarity">
    <text evidence="15">Belongs to the class I-like SAM-binding methyltransferase superfamily. mRNA cap 0 methyltransferase family.</text>
</comment>
<evidence type="ECO:0000256" key="8">
    <source>
        <dbReference type="ARBA" id="ARBA00022884"/>
    </source>
</evidence>
<dbReference type="PROSITE" id="PS51562">
    <property type="entry name" value="RNA_CAP0_MT"/>
    <property type="match status" value="1"/>
</dbReference>
<keyword evidence="9 15" id="KW-0506">mRNA capping</keyword>
<proteinExistence type="inferred from homology"/>
<protein>
    <recommendedName>
        <fullName evidence="14 15">mRNA cap guanine-N(7) methyltransferase</fullName>
        <ecNumber evidence="3 15">2.1.1.56</ecNumber>
    </recommendedName>
    <alternativeName>
        <fullName evidence="11 15">mRNA (guanine-N(7))-methyltransferase</fullName>
    </alternativeName>
    <alternativeName>
        <fullName evidence="12 15">mRNA cap methyltransferase</fullName>
    </alternativeName>
</protein>
<feature type="site" description="mRNA cap binding" evidence="16">
    <location>
        <position position="445"/>
    </location>
</feature>
<evidence type="ECO:0000256" key="10">
    <source>
        <dbReference type="ARBA" id="ARBA00023242"/>
    </source>
</evidence>
<evidence type="ECO:0000313" key="19">
    <source>
        <dbReference type="EMBL" id="KAK3175915.1"/>
    </source>
</evidence>
<feature type="compositionally biased region" description="Basic and acidic residues" evidence="17">
    <location>
        <begin position="284"/>
        <end position="301"/>
    </location>
</feature>
<feature type="site" description="mRNA cap binding" evidence="16">
    <location>
        <position position="229"/>
    </location>
</feature>
<evidence type="ECO:0000313" key="20">
    <source>
        <dbReference type="Proteomes" id="UP001276659"/>
    </source>
</evidence>
<dbReference type="InterPro" id="IPR004971">
    <property type="entry name" value="mRNA_G-N7_MeTrfase_dom"/>
</dbReference>
<evidence type="ECO:0000256" key="15">
    <source>
        <dbReference type="PIRNR" id="PIRNR028762"/>
    </source>
</evidence>
<comment type="catalytic activity">
    <reaction evidence="13">
        <text>a 5'-end (5'-triphosphoguanosine)-ribonucleoside in mRNA + S-adenosyl-L-methionine = a 5'-end (N(7)-methyl 5'-triphosphoguanosine)-ribonucleoside in mRNA + S-adenosyl-L-homocysteine</text>
        <dbReference type="Rhea" id="RHEA:67008"/>
        <dbReference type="Rhea" id="RHEA-COMP:17166"/>
        <dbReference type="Rhea" id="RHEA-COMP:17167"/>
        <dbReference type="ChEBI" id="CHEBI:57856"/>
        <dbReference type="ChEBI" id="CHEBI:59789"/>
        <dbReference type="ChEBI" id="CHEBI:156461"/>
        <dbReference type="ChEBI" id="CHEBI:167617"/>
        <dbReference type="EC" id="2.1.1.56"/>
    </reaction>
</comment>
<feature type="compositionally biased region" description="Basic and acidic residues" evidence="17">
    <location>
        <begin position="8"/>
        <end position="19"/>
    </location>
</feature>
<evidence type="ECO:0000256" key="5">
    <source>
        <dbReference type="ARBA" id="ARBA00022664"/>
    </source>
</evidence>
<evidence type="ECO:0000256" key="7">
    <source>
        <dbReference type="ARBA" id="ARBA00022691"/>
    </source>
</evidence>
<name>A0AAD9ZFG8_9LECA</name>
<evidence type="ECO:0000256" key="12">
    <source>
        <dbReference type="ARBA" id="ARBA00033387"/>
    </source>
</evidence>
<dbReference type="SUPFAM" id="SSF53335">
    <property type="entry name" value="S-adenosyl-L-methionine-dependent methyltransferases"/>
    <property type="match status" value="1"/>
</dbReference>
<evidence type="ECO:0000256" key="17">
    <source>
        <dbReference type="SAM" id="MobiDB-lite"/>
    </source>
</evidence>
<evidence type="ECO:0000259" key="18">
    <source>
        <dbReference type="PROSITE" id="PS51562"/>
    </source>
</evidence>